<evidence type="ECO:0000256" key="1">
    <source>
        <dbReference type="SAM" id="MobiDB-lite"/>
    </source>
</evidence>
<organism evidence="2 3">
    <name type="scientific">Thalassiosira oceanica</name>
    <name type="common">Marine diatom</name>
    <dbReference type="NCBI Taxonomy" id="159749"/>
    <lineage>
        <taxon>Eukaryota</taxon>
        <taxon>Sar</taxon>
        <taxon>Stramenopiles</taxon>
        <taxon>Ochrophyta</taxon>
        <taxon>Bacillariophyta</taxon>
        <taxon>Coscinodiscophyceae</taxon>
        <taxon>Thalassiosirophycidae</taxon>
        <taxon>Thalassiosirales</taxon>
        <taxon>Thalassiosiraceae</taxon>
        <taxon>Thalassiosira</taxon>
    </lineage>
</organism>
<comment type="caution">
    <text evidence="2">The sequence shown here is derived from an EMBL/GenBank/DDBJ whole genome shotgun (WGS) entry which is preliminary data.</text>
</comment>
<feature type="non-terminal residue" evidence="2">
    <location>
        <position position="1"/>
    </location>
</feature>
<gene>
    <name evidence="2" type="ORF">THAOC_14296</name>
</gene>
<protein>
    <submittedName>
        <fullName evidence="2">Uncharacterized protein</fullName>
    </submittedName>
</protein>
<accession>K0SHR7</accession>
<evidence type="ECO:0000313" key="3">
    <source>
        <dbReference type="Proteomes" id="UP000266841"/>
    </source>
</evidence>
<feature type="compositionally biased region" description="Basic and acidic residues" evidence="1">
    <location>
        <begin position="47"/>
        <end position="67"/>
    </location>
</feature>
<dbReference type="Proteomes" id="UP000266841">
    <property type="component" value="Unassembled WGS sequence"/>
</dbReference>
<keyword evidence="3" id="KW-1185">Reference proteome</keyword>
<dbReference type="AlphaFoldDB" id="K0SHR7"/>
<proteinExistence type="predicted"/>
<reference evidence="2 3" key="1">
    <citation type="journal article" date="2012" name="Genome Biol.">
        <title>Genome and low-iron response of an oceanic diatom adapted to chronic iron limitation.</title>
        <authorList>
            <person name="Lommer M."/>
            <person name="Specht M."/>
            <person name="Roy A.S."/>
            <person name="Kraemer L."/>
            <person name="Andreson R."/>
            <person name="Gutowska M.A."/>
            <person name="Wolf J."/>
            <person name="Bergner S.V."/>
            <person name="Schilhabel M.B."/>
            <person name="Klostermeier U.C."/>
            <person name="Beiko R.G."/>
            <person name="Rosenstiel P."/>
            <person name="Hippler M."/>
            <person name="Laroche J."/>
        </authorList>
    </citation>
    <scope>NUCLEOTIDE SEQUENCE [LARGE SCALE GENOMIC DNA]</scope>
    <source>
        <strain evidence="2 3">CCMP1005</strain>
    </source>
</reference>
<feature type="compositionally biased region" description="Basic and acidic residues" evidence="1">
    <location>
        <begin position="23"/>
        <end position="32"/>
    </location>
</feature>
<sequence length="81" mass="9123">DRVAEGSEDEDEACELVVDKTFRIEQHRRDPVEAEDPLPARPVLPERSAEQHELGEASGIRHGEGTRRTPITTLDQPPERV</sequence>
<evidence type="ECO:0000313" key="2">
    <source>
        <dbReference type="EMBL" id="EJK64915.1"/>
    </source>
</evidence>
<dbReference type="EMBL" id="AGNL01016684">
    <property type="protein sequence ID" value="EJK64915.1"/>
    <property type="molecule type" value="Genomic_DNA"/>
</dbReference>
<feature type="region of interest" description="Disordered" evidence="1">
    <location>
        <begin position="23"/>
        <end position="81"/>
    </location>
</feature>
<name>K0SHR7_THAOC</name>